<accession>A0A3G5AJA8</accession>
<organism evidence="1">
    <name type="scientific">Sylvanvirus sp</name>
    <dbReference type="NCBI Taxonomy" id="2487774"/>
    <lineage>
        <taxon>Viruses</taxon>
    </lineage>
</organism>
<gene>
    <name evidence="1" type="ORF">Sylvanvirus43_4</name>
</gene>
<name>A0A3G5AJA8_9VIRU</name>
<proteinExistence type="predicted"/>
<dbReference type="EMBL" id="MK072549">
    <property type="protein sequence ID" value="AYV87248.1"/>
    <property type="molecule type" value="Genomic_DNA"/>
</dbReference>
<protein>
    <submittedName>
        <fullName evidence="1">Uncharacterized protein</fullName>
    </submittedName>
</protein>
<evidence type="ECO:0000313" key="1">
    <source>
        <dbReference type="EMBL" id="AYV87248.1"/>
    </source>
</evidence>
<sequence length="43" mass="5233">MNFEYHANRIERKIRNIKKKKKTRGIKDCTTSRQEHTDLCVIE</sequence>
<reference evidence="1" key="1">
    <citation type="submission" date="2018-10" db="EMBL/GenBank/DDBJ databases">
        <title>Hidden diversity of soil giant viruses.</title>
        <authorList>
            <person name="Schulz F."/>
            <person name="Alteio L."/>
            <person name="Goudeau D."/>
            <person name="Ryan E.M."/>
            <person name="Malmstrom R.R."/>
            <person name="Blanchard J."/>
            <person name="Woyke T."/>
        </authorList>
    </citation>
    <scope>NUCLEOTIDE SEQUENCE</scope>
    <source>
        <strain evidence="1">SYV1</strain>
    </source>
</reference>